<gene>
    <name evidence="10" type="ORF">KUTeg_009686</name>
</gene>
<keyword evidence="8" id="KW-0411">Iron-sulfur</keyword>
<dbReference type="Pfam" id="PF07992">
    <property type="entry name" value="Pyr_redox_2"/>
    <property type="match status" value="1"/>
</dbReference>
<evidence type="ECO:0000256" key="2">
    <source>
        <dbReference type="ARBA" id="ARBA00022630"/>
    </source>
</evidence>
<dbReference type="SUPFAM" id="SSF50022">
    <property type="entry name" value="ISP domain"/>
    <property type="match status" value="1"/>
</dbReference>
<keyword evidence="2" id="KW-0285">Flavoprotein</keyword>
<dbReference type="InterPro" id="IPR036922">
    <property type="entry name" value="Rieske_2Fe-2S_sf"/>
</dbReference>
<dbReference type="InterPro" id="IPR023753">
    <property type="entry name" value="FAD/NAD-binding_dom"/>
</dbReference>
<keyword evidence="4" id="KW-0479">Metal-binding</keyword>
<proteinExistence type="predicted"/>
<sequence>MKEVDIGDQKALLIKDGGLFYAVGGKCTHYGAPLSKGTILKLYITWLHKSAYCNGRVRCPWHGACFDVKTGDIEDFPGLDSLPCYKYYNLGPASVACAETLRQEGFTGRISIATKEKYLPYDRPKLTKAMTATPESIALRNSDFYKSHNIDILNEKEASSVDTKEKSVKFMDGTTLKYDSLVVATGGR</sequence>
<keyword evidence="7" id="KW-0408">Iron</keyword>
<feature type="domain" description="Rieske" evidence="9">
    <location>
        <begin position="1"/>
        <end position="96"/>
    </location>
</feature>
<dbReference type="PROSITE" id="PS51296">
    <property type="entry name" value="RIESKE"/>
    <property type="match status" value="1"/>
</dbReference>
<keyword evidence="5" id="KW-0274">FAD</keyword>
<evidence type="ECO:0000256" key="3">
    <source>
        <dbReference type="ARBA" id="ARBA00022714"/>
    </source>
</evidence>
<comment type="cofactor">
    <cofactor evidence="1">
        <name>FAD</name>
        <dbReference type="ChEBI" id="CHEBI:57692"/>
    </cofactor>
</comment>
<accession>A0ABQ9F9P6</accession>
<reference evidence="10 11" key="1">
    <citation type="submission" date="2022-12" db="EMBL/GenBank/DDBJ databases">
        <title>Chromosome-level genome of Tegillarca granosa.</title>
        <authorList>
            <person name="Kim J."/>
        </authorList>
    </citation>
    <scope>NUCLEOTIDE SEQUENCE [LARGE SCALE GENOMIC DNA]</scope>
    <source>
        <strain evidence="10">Teg-2019</strain>
        <tissue evidence="10">Adductor muscle</tissue>
    </source>
</reference>
<organism evidence="10 11">
    <name type="scientific">Tegillarca granosa</name>
    <name type="common">Malaysian cockle</name>
    <name type="synonym">Anadara granosa</name>
    <dbReference type="NCBI Taxonomy" id="220873"/>
    <lineage>
        <taxon>Eukaryota</taxon>
        <taxon>Metazoa</taxon>
        <taxon>Spiralia</taxon>
        <taxon>Lophotrochozoa</taxon>
        <taxon>Mollusca</taxon>
        <taxon>Bivalvia</taxon>
        <taxon>Autobranchia</taxon>
        <taxon>Pteriomorphia</taxon>
        <taxon>Arcoida</taxon>
        <taxon>Arcoidea</taxon>
        <taxon>Arcidae</taxon>
        <taxon>Tegillarca</taxon>
    </lineage>
</organism>
<dbReference type="CDD" id="cd03478">
    <property type="entry name" value="Rieske_AIFL_N"/>
    <property type="match status" value="1"/>
</dbReference>
<dbReference type="InterPro" id="IPR050446">
    <property type="entry name" value="FAD-oxidoreductase/Apoptosis"/>
</dbReference>
<keyword evidence="3" id="KW-0001">2Fe-2S</keyword>
<name>A0ABQ9F9P6_TEGGR</name>
<evidence type="ECO:0000259" key="9">
    <source>
        <dbReference type="PROSITE" id="PS51296"/>
    </source>
</evidence>
<dbReference type="PANTHER" id="PTHR43557">
    <property type="entry name" value="APOPTOSIS-INDUCING FACTOR 1"/>
    <property type="match status" value="1"/>
</dbReference>
<evidence type="ECO:0000313" key="10">
    <source>
        <dbReference type="EMBL" id="KAJ8312313.1"/>
    </source>
</evidence>
<dbReference type="InterPro" id="IPR036188">
    <property type="entry name" value="FAD/NAD-bd_sf"/>
</dbReference>
<dbReference type="SUPFAM" id="SSF51905">
    <property type="entry name" value="FAD/NAD(P)-binding domain"/>
    <property type="match status" value="1"/>
</dbReference>
<dbReference type="Pfam" id="PF00355">
    <property type="entry name" value="Rieske"/>
    <property type="match status" value="1"/>
</dbReference>
<dbReference type="EMBL" id="JARBDR010000440">
    <property type="protein sequence ID" value="KAJ8312313.1"/>
    <property type="molecule type" value="Genomic_DNA"/>
</dbReference>
<evidence type="ECO:0000256" key="5">
    <source>
        <dbReference type="ARBA" id="ARBA00022827"/>
    </source>
</evidence>
<keyword evidence="11" id="KW-1185">Reference proteome</keyword>
<dbReference type="Proteomes" id="UP001217089">
    <property type="component" value="Unassembled WGS sequence"/>
</dbReference>
<protein>
    <recommendedName>
        <fullName evidence="9">Rieske domain-containing protein</fullName>
    </recommendedName>
</protein>
<comment type="caution">
    <text evidence="10">The sequence shown here is derived from an EMBL/GenBank/DDBJ whole genome shotgun (WGS) entry which is preliminary data.</text>
</comment>
<dbReference type="PANTHER" id="PTHR43557:SF2">
    <property type="entry name" value="RIESKE DOMAIN-CONTAINING PROTEIN-RELATED"/>
    <property type="match status" value="1"/>
</dbReference>
<dbReference type="Gene3D" id="3.50.50.60">
    <property type="entry name" value="FAD/NAD(P)-binding domain"/>
    <property type="match status" value="1"/>
</dbReference>
<evidence type="ECO:0000256" key="8">
    <source>
        <dbReference type="ARBA" id="ARBA00023014"/>
    </source>
</evidence>
<evidence type="ECO:0000256" key="7">
    <source>
        <dbReference type="ARBA" id="ARBA00023004"/>
    </source>
</evidence>
<evidence type="ECO:0000313" key="11">
    <source>
        <dbReference type="Proteomes" id="UP001217089"/>
    </source>
</evidence>
<keyword evidence="6" id="KW-0560">Oxidoreductase</keyword>
<evidence type="ECO:0000256" key="1">
    <source>
        <dbReference type="ARBA" id="ARBA00001974"/>
    </source>
</evidence>
<evidence type="ECO:0000256" key="6">
    <source>
        <dbReference type="ARBA" id="ARBA00023002"/>
    </source>
</evidence>
<evidence type="ECO:0000256" key="4">
    <source>
        <dbReference type="ARBA" id="ARBA00022723"/>
    </source>
</evidence>
<dbReference type="InterPro" id="IPR017941">
    <property type="entry name" value="Rieske_2Fe-2S"/>
</dbReference>
<dbReference type="Gene3D" id="2.102.10.10">
    <property type="entry name" value="Rieske [2Fe-2S] iron-sulphur domain"/>
    <property type="match status" value="1"/>
</dbReference>